<dbReference type="EMBL" id="VSRR010000033">
    <property type="protein sequence ID" value="MPC08522.1"/>
    <property type="molecule type" value="Genomic_DNA"/>
</dbReference>
<evidence type="ECO:0000313" key="1">
    <source>
        <dbReference type="EMBL" id="MPC08522.1"/>
    </source>
</evidence>
<dbReference type="AlphaFoldDB" id="A0A5B7CFW3"/>
<protein>
    <submittedName>
        <fullName evidence="1">Uncharacterized protein</fullName>
    </submittedName>
</protein>
<evidence type="ECO:0000313" key="2">
    <source>
        <dbReference type="Proteomes" id="UP000324222"/>
    </source>
</evidence>
<gene>
    <name evidence="1" type="ORF">E2C01_001109</name>
</gene>
<sequence length="75" mass="8092">MNGTLPLPDPLLNNGAHPAATHGHLVPTLYGMLTLSDTSYISSRLRGARHDPVLLLPLLPLLTAMHSSRPPHEAR</sequence>
<keyword evidence="2" id="KW-1185">Reference proteome</keyword>
<dbReference type="Proteomes" id="UP000324222">
    <property type="component" value="Unassembled WGS sequence"/>
</dbReference>
<organism evidence="1 2">
    <name type="scientific">Portunus trituberculatus</name>
    <name type="common">Swimming crab</name>
    <name type="synonym">Neptunus trituberculatus</name>
    <dbReference type="NCBI Taxonomy" id="210409"/>
    <lineage>
        <taxon>Eukaryota</taxon>
        <taxon>Metazoa</taxon>
        <taxon>Ecdysozoa</taxon>
        <taxon>Arthropoda</taxon>
        <taxon>Crustacea</taxon>
        <taxon>Multicrustacea</taxon>
        <taxon>Malacostraca</taxon>
        <taxon>Eumalacostraca</taxon>
        <taxon>Eucarida</taxon>
        <taxon>Decapoda</taxon>
        <taxon>Pleocyemata</taxon>
        <taxon>Brachyura</taxon>
        <taxon>Eubrachyura</taxon>
        <taxon>Portunoidea</taxon>
        <taxon>Portunidae</taxon>
        <taxon>Portuninae</taxon>
        <taxon>Portunus</taxon>
    </lineage>
</organism>
<proteinExistence type="predicted"/>
<comment type="caution">
    <text evidence="1">The sequence shown here is derived from an EMBL/GenBank/DDBJ whole genome shotgun (WGS) entry which is preliminary data.</text>
</comment>
<name>A0A5B7CFW3_PORTR</name>
<accession>A0A5B7CFW3</accession>
<reference evidence="1 2" key="1">
    <citation type="submission" date="2019-05" db="EMBL/GenBank/DDBJ databases">
        <title>Another draft genome of Portunus trituberculatus and its Hox gene families provides insights of decapod evolution.</title>
        <authorList>
            <person name="Jeong J.-H."/>
            <person name="Song I."/>
            <person name="Kim S."/>
            <person name="Choi T."/>
            <person name="Kim D."/>
            <person name="Ryu S."/>
            <person name="Kim W."/>
        </authorList>
    </citation>
    <scope>NUCLEOTIDE SEQUENCE [LARGE SCALE GENOMIC DNA]</scope>
    <source>
        <tissue evidence="1">Muscle</tissue>
    </source>
</reference>